<keyword evidence="5" id="KW-0804">Transcription</keyword>
<reference evidence="9 10" key="1">
    <citation type="submission" date="2016-03" db="EMBL/GenBank/DDBJ databases">
        <title>How can Kluyveromyces marxianus grow so fast - potential evolutionary course in Saccharomyces Complex revealed by comparative genomics.</title>
        <authorList>
            <person name="Mo W."/>
            <person name="Lu W."/>
            <person name="Yang X."/>
            <person name="Qi J."/>
            <person name="Lv H."/>
        </authorList>
    </citation>
    <scope>NUCLEOTIDE SEQUENCE [LARGE SCALE GENOMIC DNA]</scope>
    <source>
        <strain evidence="9 10">FIM1</strain>
    </source>
</reference>
<evidence type="ECO:0000259" key="8">
    <source>
        <dbReference type="Pfam" id="PF02229"/>
    </source>
</evidence>
<accession>A0ABX6EWR1</accession>
<sequence>MPFKRRIDSIMSNDRGFELGKNKRVTIRRFKNINLIDIREYYLDQSSGDMRPGKKGISLTEEQYDQLIRHRSEIENCLIDLGSSRSLTDRPEMDSLLEKKQKKEKLKKEKEKEKEKEREKERIKREQELEREKEERANTLGGIVVPTNSGAAVKSEDVDSQSEDAQFETVDTEPKAQSQSKVKKEADAQKVSSSTTTKPPSSNPRLDDHLEKISRSAPEEDDDGDNTMEKDLVKALSQDPHNGNSDEDISEAD</sequence>
<dbReference type="Gene3D" id="2.30.31.10">
    <property type="entry name" value="Transcriptional Coactivator Pc4, Chain A"/>
    <property type="match status" value="1"/>
</dbReference>
<name>A0ABX6EWR1_KLUMA</name>
<dbReference type="Pfam" id="PF02229">
    <property type="entry name" value="PC4"/>
    <property type="match status" value="1"/>
</dbReference>
<feature type="compositionally biased region" description="Basic and acidic residues" evidence="7">
    <location>
        <begin position="205"/>
        <end position="218"/>
    </location>
</feature>
<feature type="domain" description="Transcriptional coactivator p15 (PC4) C-terminal" evidence="8">
    <location>
        <begin position="17"/>
        <end position="69"/>
    </location>
</feature>
<evidence type="ECO:0000313" key="9">
    <source>
        <dbReference type="EMBL" id="QGN16066.1"/>
    </source>
</evidence>
<evidence type="ECO:0000256" key="3">
    <source>
        <dbReference type="ARBA" id="ARBA00023015"/>
    </source>
</evidence>
<keyword evidence="4" id="KW-0238">DNA-binding</keyword>
<feature type="region of interest" description="Disordered" evidence="7">
    <location>
        <begin position="84"/>
        <end position="253"/>
    </location>
</feature>
<organism evidence="9 10">
    <name type="scientific">Kluyveromyces marxianus</name>
    <name type="common">Yeast</name>
    <name type="synonym">Candida kefyr</name>
    <dbReference type="NCBI Taxonomy" id="4911"/>
    <lineage>
        <taxon>Eukaryota</taxon>
        <taxon>Fungi</taxon>
        <taxon>Dikarya</taxon>
        <taxon>Ascomycota</taxon>
        <taxon>Saccharomycotina</taxon>
        <taxon>Saccharomycetes</taxon>
        <taxon>Saccharomycetales</taxon>
        <taxon>Saccharomycetaceae</taxon>
        <taxon>Kluyveromyces</taxon>
    </lineage>
</organism>
<proteinExistence type="inferred from homology"/>
<protein>
    <submittedName>
        <fullName evidence="9">RNA polymerase II transcriptional coactivator SUB1</fullName>
    </submittedName>
</protein>
<evidence type="ECO:0000256" key="2">
    <source>
        <dbReference type="ARBA" id="ARBA00009001"/>
    </source>
</evidence>
<dbReference type="InterPro" id="IPR045125">
    <property type="entry name" value="Sub1/Tcp4-like"/>
</dbReference>
<dbReference type="EMBL" id="CP015057">
    <property type="protein sequence ID" value="QGN16066.1"/>
    <property type="molecule type" value="Genomic_DNA"/>
</dbReference>
<keyword evidence="6" id="KW-0539">Nucleus</keyword>
<evidence type="ECO:0000256" key="1">
    <source>
        <dbReference type="ARBA" id="ARBA00004123"/>
    </source>
</evidence>
<evidence type="ECO:0000256" key="6">
    <source>
        <dbReference type="ARBA" id="ARBA00023242"/>
    </source>
</evidence>
<dbReference type="InterPro" id="IPR003173">
    <property type="entry name" value="PC4_C"/>
</dbReference>
<feature type="compositionally biased region" description="Low complexity" evidence="7">
    <location>
        <begin position="192"/>
        <end position="204"/>
    </location>
</feature>
<keyword evidence="10" id="KW-1185">Reference proteome</keyword>
<comment type="subcellular location">
    <subcellularLocation>
        <location evidence="1">Nucleus</location>
    </subcellularLocation>
</comment>
<evidence type="ECO:0000313" key="10">
    <source>
        <dbReference type="Proteomes" id="UP000422736"/>
    </source>
</evidence>
<keyword evidence="3" id="KW-0805">Transcription regulation</keyword>
<evidence type="ECO:0000256" key="5">
    <source>
        <dbReference type="ARBA" id="ARBA00023163"/>
    </source>
</evidence>
<dbReference type="PANTHER" id="PTHR13215">
    <property type="entry name" value="RNA POLYMERASE II TRANSCRIPTIONAL COACTIVATOR"/>
    <property type="match status" value="1"/>
</dbReference>
<gene>
    <name evidence="9" type="primary">SUB1</name>
    <name evidence="9" type="ORF">FIM1_2766</name>
</gene>
<reference evidence="9 10" key="2">
    <citation type="submission" date="2019-11" db="EMBL/GenBank/DDBJ databases">
        <authorList>
            <person name="Lu H."/>
        </authorList>
    </citation>
    <scope>NUCLEOTIDE SEQUENCE [LARGE SCALE GENOMIC DNA]</scope>
    <source>
        <strain evidence="9 10">FIM1</strain>
    </source>
</reference>
<comment type="similarity">
    <text evidence="2">Belongs to the transcriptional coactivator PC4 family.</text>
</comment>
<dbReference type="Proteomes" id="UP000422736">
    <property type="component" value="Chromosome 4"/>
</dbReference>
<evidence type="ECO:0000256" key="4">
    <source>
        <dbReference type="ARBA" id="ARBA00023125"/>
    </source>
</evidence>
<evidence type="ECO:0000256" key="7">
    <source>
        <dbReference type="SAM" id="MobiDB-lite"/>
    </source>
</evidence>
<feature type="compositionally biased region" description="Basic and acidic residues" evidence="7">
    <location>
        <begin position="87"/>
        <end position="137"/>
    </location>
</feature>
<dbReference type="SUPFAM" id="SSF54447">
    <property type="entry name" value="ssDNA-binding transcriptional regulator domain"/>
    <property type="match status" value="1"/>
</dbReference>
<dbReference type="InterPro" id="IPR009044">
    <property type="entry name" value="ssDNA-bd_transcriptional_reg"/>
</dbReference>